<sequence>MSNYSHNNIRVMNTGKLSTYLNFAINCISSKKFKTLTIQATGIAIANAVNLAEGIKRRKPKIHYVCDISSIKNPKEKRNKYRTNNNTKKISKIEIIFTNKNQRKKKKEEKNVQEEEEEEEEEEDHEQEQDNEKSEEEENEESEEQEQDGEEEDGDDDDDQDEESEEEEKRKTKKKFTKKKKTNNFLNKKTRIRYNPNYRSRRSWGRGRRRGRGRGRGFRPQYRTNWEQRSYNNYDSYYPNNYYYDYREW</sequence>
<name>A0AAV7YPS2_9EUKA</name>
<dbReference type="Pfam" id="PF01918">
    <property type="entry name" value="Alba"/>
    <property type="match status" value="1"/>
</dbReference>
<gene>
    <name evidence="3" type="ORF">M0812_24776</name>
</gene>
<accession>A0AAV7YPS2</accession>
<dbReference type="AlphaFoldDB" id="A0AAV7YPS2"/>
<feature type="region of interest" description="Disordered" evidence="1">
    <location>
        <begin position="101"/>
        <end position="220"/>
    </location>
</feature>
<organism evidence="3 4">
    <name type="scientific">Anaeramoeba flamelloides</name>
    <dbReference type="NCBI Taxonomy" id="1746091"/>
    <lineage>
        <taxon>Eukaryota</taxon>
        <taxon>Metamonada</taxon>
        <taxon>Anaeramoebidae</taxon>
        <taxon>Anaeramoeba</taxon>
    </lineage>
</organism>
<dbReference type="InterPro" id="IPR002775">
    <property type="entry name" value="DNA/RNA-bd_Alba-like"/>
</dbReference>
<feature type="domain" description="DNA/RNA-binding protein Alba-like" evidence="2">
    <location>
        <begin position="7"/>
        <end position="68"/>
    </location>
</feature>
<feature type="compositionally biased region" description="Basic residues" evidence="1">
    <location>
        <begin position="199"/>
        <end position="217"/>
    </location>
</feature>
<evidence type="ECO:0000259" key="2">
    <source>
        <dbReference type="Pfam" id="PF01918"/>
    </source>
</evidence>
<dbReference type="SUPFAM" id="SSF82704">
    <property type="entry name" value="AlbA-like"/>
    <property type="match status" value="1"/>
</dbReference>
<evidence type="ECO:0000256" key="1">
    <source>
        <dbReference type="SAM" id="MobiDB-lite"/>
    </source>
</evidence>
<comment type="caution">
    <text evidence="3">The sequence shown here is derived from an EMBL/GenBank/DDBJ whole genome shotgun (WGS) entry which is preliminary data.</text>
</comment>
<evidence type="ECO:0000313" key="3">
    <source>
        <dbReference type="EMBL" id="KAJ3429429.1"/>
    </source>
</evidence>
<dbReference type="Proteomes" id="UP001146793">
    <property type="component" value="Unassembled WGS sequence"/>
</dbReference>
<dbReference type="Gene3D" id="3.30.110.20">
    <property type="entry name" value="Alba-like domain"/>
    <property type="match status" value="1"/>
</dbReference>
<feature type="compositionally biased region" description="Acidic residues" evidence="1">
    <location>
        <begin position="114"/>
        <end position="166"/>
    </location>
</feature>
<dbReference type="EMBL" id="JANTQA010000057">
    <property type="protein sequence ID" value="KAJ3429429.1"/>
    <property type="molecule type" value="Genomic_DNA"/>
</dbReference>
<reference evidence="3" key="1">
    <citation type="submission" date="2022-08" db="EMBL/GenBank/DDBJ databases">
        <title>Novel sulphate-reducing endosymbionts in the free-living metamonad Anaeramoeba.</title>
        <authorList>
            <person name="Jerlstrom-Hultqvist J."/>
            <person name="Cepicka I."/>
            <person name="Gallot-Lavallee L."/>
            <person name="Salas-Leiva D."/>
            <person name="Curtis B.A."/>
            <person name="Zahonova K."/>
            <person name="Pipaliya S."/>
            <person name="Dacks J."/>
            <person name="Roger A.J."/>
        </authorList>
    </citation>
    <scope>NUCLEOTIDE SEQUENCE</scope>
    <source>
        <strain evidence="3">Busselton2</strain>
    </source>
</reference>
<evidence type="ECO:0000313" key="4">
    <source>
        <dbReference type="Proteomes" id="UP001146793"/>
    </source>
</evidence>
<dbReference type="InterPro" id="IPR036882">
    <property type="entry name" value="Alba-like_dom_sf"/>
</dbReference>
<proteinExistence type="predicted"/>
<dbReference type="GO" id="GO:0003676">
    <property type="term" value="F:nucleic acid binding"/>
    <property type="evidence" value="ECO:0007669"/>
    <property type="project" value="InterPro"/>
</dbReference>
<protein>
    <recommendedName>
        <fullName evidence="2">DNA/RNA-binding protein Alba-like domain-containing protein</fullName>
    </recommendedName>
</protein>
<feature type="compositionally biased region" description="Basic residues" evidence="1">
    <location>
        <begin position="171"/>
        <end position="192"/>
    </location>
</feature>